<organism evidence="3 4">
    <name type="scientific">Aspergillus bertholletiae</name>
    <dbReference type="NCBI Taxonomy" id="1226010"/>
    <lineage>
        <taxon>Eukaryota</taxon>
        <taxon>Fungi</taxon>
        <taxon>Dikarya</taxon>
        <taxon>Ascomycota</taxon>
        <taxon>Pezizomycotina</taxon>
        <taxon>Eurotiomycetes</taxon>
        <taxon>Eurotiomycetidae</taxon>
        <taxon>Eurotiales</taxon>
        <taxon>Aspergillaceae</taxon>
        <taxon>Aspergillus</taxon>
        <taxon>Aspergillus subgen. Circumdati</taxon>
    </lineage>
</organism>
<dbReference type="Proteomes" id="UP000326198">
    <property type="component" value="Unassembled WGS sequence"/>
</dbReference>
<evidence type="ECO:0000256" key="2">
    <source>
        <dbReference type="SAM" id="MobiDB-lite"/>
    </source>
</evidence>
<feature type="coiled-coil region" evidence="1">
    <location>
        <begin position="111"/>
        <end position="148"/>
    </location>
</feature>
<keyword evidence="4" id="KW-1185">Reference proteome</keyword>
<proteinExistence type="predicted"/>
<evidence type="ECO:0000256" key="1">
    <source>
        <dbReference type="SAM" id="Coils"/>
    </source>
</evidence>
<keyword evidence="1" id="KW-0175">Coiled coil</keyword>
<accession>A0A5N7AQ62</accession>
<dbReference type="EMBL" id="ML736383">
    <property type="protein sequence ID" value="KAE8371982.1"/>
    <property type="molecule type" value="Genomic_DNA"/>
</dbReference>
<feature type="compositionally biased region" description="Polar residues" evidence="2">
    <location>
        <begin position="1"/>
        <end position="18"/>
    </location>
</feature>
<gene>
    <name evidence="3" type="ORF">BDV26DRAFT_275026</name>
</gene>
<dbReference type="AlphaFoldDB" id="A0A5N7AQ62"/>
<protein>
    <submittedName>
        <fullName evidence="3">Uncharacterized protein</fullName>
    </submittedName>
</protein>
<evidence type="ECO:0000313" key="3">
    <source>
        <dbReference type="EMBL" id="KAE8371982.1"/>
    </source>
</evidence>
<reference evidence="3 4" key="1">
    <citation type="submission" date="2019-04" db="EMBL/GenBank/DDBJ databases">
        <title>Friends and foes A comparative genomics studyof 23 Aspergillus species from section Flavi.</title>
        <authorList>
            <consortium name="DOE Joint Genome Institute"/>
            <person name="Kjaerbolling I."/>
            <person name="Vesth T."/>
            <person name="Frisvad J.C."/>
            <person name="Nybo J.L."/>
            <person name="Theobald S."/>
            <person name="Kildgaard S."/>
            <person name="Isbrandt T."/>
            <person name="Kuo A."/>
            <person name="Sato A."/>
            <person name="Lyhne E.K."/>
            <person name="Kogle M.E."/>
            <person name="Wiebenga A."/>
            <person name="Kun R.S."/>
            <person name="Lubbers R.J."/>
            <person name="Makela M.R."/>
            <person name="Barry K."/>
            <person name="Chovatia M."/>
            <person name="Clum A."/>
            <person name="Daum C."/>
            <person name="Haridas S."/>
            <person name="He G."/>
            <person name="LaButti K."/>
            <person name="Lipzen A."/>
            <person name="Mondo S."/>
            <person name="Riley R."/>
            <person name="Salamov A."/>
            <person name="Simmons B.A."/>
            <person name="Magnuson J.K."/>
            <person name="Henrissat B."/>
            <person name="Mortensen U.H."/>
            <person name="Larsen T.O."/>
            <person name="Devries R.P."/>
            <person name="Grigoriev I.V."/>
            <person name="Machida M."/>
            <person name="Baker S.E."/>
            <person name="Andersen M.R."/>
        </authorList>
    </citation>
    <scope>NUCLEOTIDE SEQUENCE [LARGE SCALE GENOMIC DNA]</scope>
    <source>
        <strain evidence="3 4">IBT 29228</strain>
    </source>
</reference>
<evidence type="ECO:0000313" key="4">
    <source>
        <dbReference type="Proteomes" id="UP000326198"/>
    </source>
</evidence>
<dbReference type="OrthoDB" id="5213630at2759"/>
<feature type="region of interest" description="Disordered" evidence="2">
    <location>
        <begin position="1"/>
        <end position="21"/>
    </location>
</feature>
<sequence length="289" mass="32584">MPPRQTPFSSDSRIQTYDDSMDRSQIKQRFSLLGSEAKLTLEQGNHDGGIRRASVDCGTKLAPTRFVDTIKSGTKSLIMGTGNEKSLNETEIFKGNYNKESNESIKISTDLKQRDQKIKSLQQQLDTARKENEEARESLNQMQKVMDNKELFLDALATDEDIVARFLALNNSIKAWSMKFVDNDVRGSGFHPAMIPSYSKVAPLCRGIRDLDELVSNRKSRRLFTRGWVSYTICELVFHTVTGEPGVGKSIEKLDGNDLWLCSPERHSLANLERKIHYTSMSTGAQIAQ</sequence>
<name>A0A5N7AQ62_9EURO</name>